<dbReference type="EMBL" id="FPHB01000038">
    <property type="protein sequence ID" value="SFV56359.1"/>
    <property type="molecule type" value="Genomic_DNA"/>
</dbReference>
<accession>A0A1W1BS41</accession>
<dbReference type="AlphaFoldDB" id="A0A1W1BS41"/>
<organism evidence="1">
    <name type="scientific">hydrothermal vent metagenome</name>
    <dbReference type="NCBI Taxonomy" id="652676"/>
    <lineage>
        <taxon>unclassified sequences</taxon>
        <taxon>metagenomes</taxon>
        <taxon>ecological metagenomes</taxon>
    </lineage>
</organism>
<proteinExistence type="predicted"/>
<sequence>MQDAKAIKTLHYLSKEEIDKLLEKVEYIIMAAPSPDHFKDSPIHFTIFLNTQEELPEEIKDAVLEKFLNENSIQNPQHVMSQLAPVGFATTKQSSAMPMLLVQPQDIFSIPHKYLHVIDFLGDSDNFEEVKRDSLTGWSYVYEEE</sequence>
<name>A0A1W1BS41_9ZZZZ</name>
<reference evidence="1" key="1">
    <citation type="submission" date="2016-10" db="EMBL/GenBank/DDBJ databases">
        <authorList>
            <person name="de Groot N.N."/>
        </authorList>
    </citation>
    <scope>NUCLEOTIDE SEQUENCE</scope>
</reference>
<evidence type="ECO:0000313" key="1">
    <source>
        <dbReference type="EMBL" id="SFV56359.1"/>
    </source>
</evidence>
<protein>
    <submittedName>
        <fullName evidence="1">Uncharacterized protein</fullName>
    </submittedName>
</protein>
<gene>
    <name evidence="1" type="ORF">MNB_SM-7-381</name>
</gene>